<dbReference type="SUPFAM" id="SSF160104">
    <property type="entry name" value="Acetoacetate decarboxylase-like"/>
    <property type="match status" value="1"/>
</dbReference>
<accession>A0A223S6C5</accession>
<keyword evidence="2" id="KW-1185">Reference proteome</keyword>
<dbReference type="AlphaFoldDB" id="A0A223S6C5"/>
<reference evidence="1 2" key="1">
    <citation type="submission" date="2017-08" db="EMBL/GenBank/DDBJ databases">
        <title>The complete genome sequence of Nocardiopsis gilva YIM 90087.</title>
        <authorList>
            <person name="Yin M."/>
            <person name="Tang S."/>
        </authorList>
    </citation>
    <scope>NUCLEOTIDE SEQUENCE [LARGE SCALE GENOMIC DNA]</scope>
    <source>
        <strain evidence="1 2">YIM 90087</strain>
    </source>
</reference>
<dbReference type="RefSeq" id="WP_017616696.1">
    <property type="nucleotide sequence ID" value="NZ_ANBG01000016.1"/>
</dbReference>
<dbReference type="KEGG" id="ngv:CDO52_13525"/>
<evidence type="ECO:0008006" key="3">
    <source>
        <dbReference type="Google" id="ProtNLM"/>
    </source>
</evidence>
<dbReference type="InterPro" id="IPR023375">
    <property type="entry name" value="ADC_dom_sf"/>
</dbReference>
<sequence>MDVVDHGHSMPVGGPLYPPSPHYYQGPRIMIAMYEADTAAVAAQLPDGVTPLHDPVVCTAWGADFPQTTYGPYRESFLFVQVDLDVRGYNYNPFIYVTNDAAMAAGRETWGFPKEFADIRVDTSQHQMITTTDRPAGRRIMTLTTTPERPADPAELGALPVLTLRKIPASRPDAPPTACELIRIDTDFIPHRTATDQPDLWSGRASLTMDSRSAIDPLQAFAPTRILGGYFGTFDMVLPIGTPVHDYLT</sequence>
<name>A0A223S6C5_9ACTN</name>
<dbReference type="EMBL" id="CP022753">
    <property type="protein sequence ID" value="ASU83675.1"/>
    <property type="molecule type" value="Genomic_DNA"/>
</dbReference>
<organism evidence="1 2">
    <name type="scientific">Nocardiopsis gilva YIM 90087</name>
    <dbReference type="NCBI Taxonomy" id="1235441"/>
    <lineage>
        <taxon>Bacteria</taxon>
        <taxon>Bacillati</taxon>
        <taxon>Actinomycetota</taxon>
        <taxon>Actinomycetes</taxon>
        <taxon>Streptosporangiales</taxon>
        <taxon>Nocardiopsidaceae</taxon>
        <taxon>Nocardiopsis</taxon>
    </lineage>
</organism>
<dbReference type="Pfam" id="PF06314">
    <property type="entry name" value="ADC"/>
    <property type="match status" value="1"/>
</dbReference>
<proteinExistence type="predicted"/>
<dbReference type="OrthoDB" id="1633687at2"/>
<dbReference type="InterPro" id="IPR010451">
    <property type="entry name" value="Acetoacetate_decarboxylase"/>
</dbReference>
<dbReference type="GO" id="GO:0016829">
    <property type="term" value="F:lyase activity"/>
    <property type="evidence" value="ECO:0007669"/>
    <property type="project" value="InterPro"/>
</dbReference>
<dbReference type="Proteomes" id="UP000215005">
    <property type="component" value="Chromosome"/>
</dbReference>
<evidence type="ECO:0000313" key="2">
    <source>
        <dbReference type="Proteomes" id="UP000215005"/>
    </source>
</evidence>
<evidence type="ECO:0000313" key="1">
    <source>
        <dbReference type="EMBL" id="ASU83675.1"/>
    </source>
</evidence>
<dbReference type="Gene3D" id="2.40.400.10">
    <property type="entry name" value="Acetoacetate decarboxylase-like"/>
    <property type="match status" value="1"/>
</dbReference>
<protein>
    <recommendedName>
        <fullName evidence="3">Acetoacetate decarboxylase</fullName>
    </recommendedName>
</protein>
<gene>
    <name evidence="1" type="ORF">CDO52_13525</name>
</gene>